<feature type="compositionally biased region" description="Basic and acidic residues" evidence="1">
    <location>
        <begin position="24"/>
        <end position="39"/>
    </location>
</feature>
<accession>A0A291ATI8</accession>
<dbReference type="KEGG" id="vg:34568452"/>
<keyword evidence="3" id="KW-1185">Reference proteome</keyword>
<reference evidence="2 3" key="1">
    <citation type="journal article" date="2013" name="Science">
        <title>Pandoraviruses: amoeba viruses with genomes up to 2.5 Mb reaching that of parasitic eukaryotes.</title>
        <authorList>
            <person name="Philippe N."/>
            <person name="Legendre M."/>
            <person name="Doutre G."/>
            <person name="Coute Y."/>
            <person name="Poirot O."/>
            <person name="Lescot M."/>
            <person name="Arslan D."/>
            <person name="Seltzer V."/>
            <person name="Bertaux L."/>
            <person name="Bruley C."/>
            <person name="Garin J."/>
            <person name="Claverie J.M."/>
            <person name="Abergel C."/>
        </authorList>
    </citation>
    <scope>NUCLEOTIDE SEQUENCE [LARGE SCALE GENOMIC DNA]</scope>
</reference>
<feature type="region of interest" description="Disordered" evidence="1">
    <location>
        <begin position="1"/>
        <end position="118"/>
    </location>
</feature>
<dbReference type="EMBL" id="KC977571">
    <property type="protein sequence ID" value="ATE82108.1"/>
    <property type="molecule type" value="Genomic_DNA"/>
</dbReference>
<protein>
    <submittedName>
        <fullName evidence="2">Uncharacterized protein</fullName>
    </submittedName>
</protein>
<feature type="compositionally biased region" description="Basic and acidic residues" evidence="1">
    <location>
        <begin position="94"/>
        <end position="108"/>
    </location>
</feature>
<feature type="compositionally biased region" description="Basic residues" evidence="1">
    <location>
        <begin position="40"/>
        <end position="49"/>
    </location>
</feature>
<feature type="compositionally biased region" description="Basic and acidic residues" evidence="1">
    <location>
        <begin position="252"/>
        <end position="268"/>
    </location>
</feature>
<feature type="compositionally biased region" description="Basic and acidic residues" evidence="1">
    <location>
        <begin position="1"/>
        <end position="12"/>
    </location>
</feature>
<proteinExistence type="predicted"/>
<feature type="region of interest" description="Disordered" evidence="1">
    <location>
        <begin position="301"/>
        <end position="323"/>
    </location>
</feature>
<gene>
    <name evidence="2" type="ORF">psal_cds_39</name>
</gene>
<feature type="region of interest" description="Disordered" evidence="1">
    <location>
        <begin position="227"/>
        <end position="268"/>
    </location>
</feature>
<organism evidence="2 3">
    <name type="scientific">Pandoravirus salinus</name>
    <dbReference type="NCBI Taxonomy" id="1349410"/>
    <lineage>
        <taxon>Viruses</taxon>
        <taxon>Pandoravirus</taxon>
    </lineage>
</organism>
<evidence type="ECO:0000256" key="1">
    <source>
        <dbReference type="SAM" id="MobiDB-lite"/>
    </source>
</evidence>
<name>A0A291ATI8_9VIRU</name>
<sequence length="517" mass="57288">MEIDRVDTRAHGDGGQTRRHAHNDHRTRDDYRRSRDRHDHQGHHRHPYRRQREDWQCPSNRSDSRSGGDGSDGLGRMASSTPRHDSTWTSGAGREPDRGLPCLQRDEPFPGEIPPRISDDGEVVSALDLVRNATGVRGQHGRQIAATILRTLTRRGWVFATEPFSGDQTPSSVVQADELVDFMLAGANAIGGSPYGGRLKRYRSTPGFAALLDRIERARDNHRRLQPAAPPTLHAHHGTPTHVAESITLRPVKLEPVKSEPTDTDDSICHDSAEIMPTDRHVEPSVALHVVPMVTDAHRTIDSHSARDDAARASEQDNESERLHDTTLIERLADKARTDRPLCVWESRGGMWRLVFAARPGVRPQRPWRVVAGCVETHEDTKQATVAGAGPVWIDRVRMIRQARTHMASPTGVVAVATSLDCEPPPGVFCFADDDSRNAVAFGDMWLSTTARHCLAHAHNQHDSDTLLPRQQRQDREDLVARVAARLGQAADATGDAPHSDECRRLADALLAKKEAP</sequence>
<dbReference type="RefSeq" id="YP_009429947.1">
    <property type="nucleotide sequence ID" value="NC_022098.1"/>
</dbReference>
<dbReference type="Proteomes" id="UP000204584">
    <property type="component" value="Segment"/>
</dbReference>
<evidence type="ECO:0000313" key="2">
    <source>
        <dbReference type="EMBL" id="ATE82108.1"/>
    </source>
</evidence>
<dbReference type="GeneID" id="34568452"/>
<evidence type="ECO:0000313" key="3">
    <source>
        <dbReference type="Proteomes" id="UP000204584"/>
    </source>
</evidence>